<dbReference type="EMBL" id="AGRJ01000224">
    <property type="protein sequence ID" value="EHO49333.1"/>
    <property type="molecule type" value="Genomic_DNA"/>
</dbReference>
<keyword evidence="1" id="KW-0812">Transmembrane</keyword>
<dbReference type="Proteomes" id="UP000005025">
    <property type="component" value="Unassembled WGS sequence"/>
</dbReference>
<organism evidence="2 3">
    <name type="scientific">Lentilactobacillus kisonensis F0435</name>
    <dbReference type="NCBI Taxonomy" id="797516"/>
    <lineage>
        <taxon>Bacteria</taxon>
        <taxon>Bacillati</taxon>
        <taxon>Bacillota</taxon>
        <taxon>Bacilli</taxon>
        <taxon>Lactobacillales</taxon>
        <taxon>Lactobacillaceae</taxon>
        <taxon>Lentilactobacillus</taxon>
    </lineage>
</organism>
<proteinExistence type="predicted"/>
<sequence>MRIPPLKMSERSRTVRSRSIRLFGWKFPVLEFLPEVLMRRLLFCEAVLMSVFVATWPINTLLGNVYIDDNSTQRKRLQAFYINITNVCVLVKNKCA</sequence>
<keyword evidence="1" id="KW-0472">Membrane</keyword>
<gene>
    <name evidence="2" type="ORF">HMPREF9104_02609</name>
</gene>
<reference evidence="2 3" key="1">
    <citation type="submission" date="2011-09" db="EMBL/GenBank/DDBJ databases">
        <authorList>
            <person name="Weinstock G."/>
            <person name="Sodergren E."/>
            <person name="Clifton S."/>
            <person name="Fulton L."/>
            <person name="Fulton B."/>
            <person name="Courtney L."/>
            <person name="Fronick C."/>
            <person name="Harrison M."/>
            <person name="Strong C."/>
            <person name="Farmer C."/>
            <person name="Delahaunty K."/>
            <person name="Markovic C."/>
            <person name="Hall O."/>
            <person name="Minx P."/>
            <person name="Tomlinson C."/>
            <person name="Mitreva M."/>
            <person name="Hou S."/>
            <person name="Chen J."/>
            <person name="Wollam A."/>
            <person name="Pepin K.H."/>
            <person name="Johnson M."/>
            <person name="Bhonagiri V."/>
            <person name="Zhang X."/>
            <person name="Suruliraj S."/>
            <person name="Warren W."/>
            <person name="Chinwalla A."/>
            <person name="Mardis E.R."/>
            <person name="Wilson R.K."/>
        </authorList>
    </citation>
    <scope>NUCLEOTIDE SEQUENCE [LARGE SCALE GENOMIC DNA]</scope>
    <source>
        <strain evidence="2 3">F0435</strain>
    </source>
</reference>
<dbReference type="AlphaFoldDB" id="H1LJ16"/>
<evidence type="ECO:0000313" key="2">
    <source>
        <dbReference type="EMBL" id="EHO49333.1"/>
    </source>
</evidence>
<protein>
    <submittedName>
        <fullName evidence="2">Uncharacterized protein</fullName>
    </submittedName>
</protein>
<evidence type="ECO:0000256" key="1">
    <source>
        <dbReference type="SAM" id="Phobius"/>
    </source>
</evidence>
<accession>H1LJ16</accession>
<evidence type="ECO:0000313" key="3">
    <source>
        <dbReference type="Proteomes" id="UP000005025"/>
    </source>
</evidence>
<dbReference type="HOGENOM" id="CLU_2356199_0_0_9"/>
<comment type="caution">
    <text evidence="2">The sequence shown here is derived from an EMBL/GenBank/DDBJ whole genome shotgun (WGS) entry which is preliminary data.</text>
</comment>
<name>H1LJ16_9LACO</name>
<keyword evidence="1" id="KW-1133">Transmembrane helix</keyword>
<feature type="transmembrane region" description="Helical" evidence="1">
    <location>
        <begin position="46"/>
        <end position="67"/>
    </location>
</feature>
<dbReference type="STRING" id="797516.HMPREF9104_02609"/>